<feature type="chain" id="PRO_5015757574" description="Gram-positive pilin subunit D1 N-terminal domain-containing protein" evidence="2">
    <location>
        <begin position="27"/>
        <end position="275"/>
    </location>
</feature>
<evidence type="ECO:0000313" key="4">
    <source>
        <dbReference type="EMBL" id="AWB15549.1"/>
    </source>
</evidence>
<feature type="signal peptide" evidence="2">
    <location>
        <begin position="1"/>
        <end position="26"/>
    </location>
</feature>
<feature type="compositionally biased region" description="Low complexity" evidence="1">
    <location>
        <begin position="28"/>
        <end position="81"/>
    </location>
</feature>
<accession>A0A2S0T127</accession>
<name>A0A2S0T127_ENTFC</name>
<proteinExistence type="predicted"/>
<evidence type="ECO:0000259" key="3">
    <source>
        <dbReference type="Pfam" id="PF16555"/>
    </source>
</evidence>
<sequence>MNRRKWLFVCVAALFATAAYSQISFADSSTTPTTSQTTESTTSTNSETQGSESRSEETTNSTMTSTESTDSTSESSSESSENPQDVEDTQVIKQTIHIQKIISSNQIDNQGKQISEQEGVNDAKFIVYDITNFLEEMSQDDNEKNQSVEIIESKLKDRAKKLSYDQLKKVTEGETKTIDDQEGVIDFSIEVPANKKQAYYIVNESSPENISNSEDIVLLTPVSDEKGEFLTDVWLYPKSKKSEPKEEIKKVVSTGVKKNFFDNCWDFFTHLFFND</sequence>
<reference evidence="4" key="1">
    <citation type="journal article" date="2018" name="Int. J. Antimicrob. Agents">
        <title>Vancomycin resistance in Enterococcus faecium isolated from Danish chicken meat is located on a pVEF4-like plasmid persisting in poultry for 18 years.</title>
        <authorList>
            <person name="Leinweber H."/>
            <person name="Alotaibi S.M.I."/>
            <person name="Overballe-Petersen S."/>
            <person name="Hansen F."/>
            <person name="Hasman H."/>
            <person name="Bortolaia V."/>
            <person name="Hammerum A.M."/>
            <person name="Ingmer H."/>
        </authorList>
    </citation>
    <scope>NUCLEOTIDE SEQUENCE</scope>
    <source>
        <strain evidence="4">HL1</strain>
        <plasmid evidence="4">pHLSA</plasmid>
    </source>
</reference>
<dbReference type="EMBL" id="MG674581">
    <property type="protein sequence ID" value="AWB15549.1"/>
    <property type="molecule type" value="Genomic_DNA"/>
</dbReference>
<feature type="domain" description="Gram-positive pilin subunit D1 N-terminal" evidence="3">
    <location>
        <begin position="106"/>
        <end position="238"/>
    </location>
</feature>
<organism evidence="4">
    <name type="scientific">Enterococcus faecium</name>
    <name type="common">Streptococcus faecium</name>
    <dbReference type="NCBI Taxonomy" id="1352"/>
    <lineage>
        <taxon>Bacteria</taxon>
        <taxon>Bacillati</taxon>
        <taxon>Bacillota</taxon>
        <taxon>Bacilli</taxon>
        <taxon>Lactobacillales</taxon>
        <taxon>Enterococcaceae</taxon>
        <taxon>Enterococcus</taxon>
    </lineage>
</organism>
<evidence type="ECO:0000256" key="1">
    <source>
        <dbReference type="SAM" id="MobiDB-lite"/>
    </source>
</evidence>
<protein>
    <recommendedName>
        <fullName evidence="3">Gram-positive pilin subunit D1 N-terminal domain-containing protein</fullName>
    </recommendedName>
</protein>
<geneLocation type="plasmid" evidence="4">
    <name>pHLSA</name>
</geneLocation>
<feature type="region of interest" description="Disordered" evidence="1">
    <location>
        <begin position="26"/>
        <end position="88"/>
    </location>
</feature>
<dbReference type="InterPro" id="IPR013783">
    <property type="entry name" value="Ig-like_fold"/>
</dbReference>
<keyword evidence="2" id="KW-0732">Signal</keyword>
<dbReference type="Pfam" id="PF16555">
    <property type="entry name" value="GramPos_pilinD1"/>
    <property type="match status" value="1"/>
</dbReference>
<dbReference type="Gene3D" id="2.60.40.10">
    <property type="entry name" value="Immunoglobulins"/>
    <property type="match status" value="1"/>
</dbReference>
<dbReference type="AlphaFoldDB" id="A0A2S0T127"/>
<dbReference type="InterPro" id="IPR032364">
    <property type="entry name" value="GramPos_pilinD1_N"/>
</dbReference>
<evidence type="ECO:0000256" key="2">
    <source>
        <dbReference type="SAM" id="SignalP"/>
    </source>
</evidence>
<keyword evidence="4" id="KW-0614">Plasmid</keyword>
<dbReference type="RefSeq" id="WP_024635955.1">
    <property type="nucleotide sequence ID" value="NZ_CACRTQ010000055.1"/>
</dbReference>